<reference evidence="2 3" key="1">
    <citation type="submission" date="2021-01" db="EMBL/GenBank/DDBJ databases">
        <title>Genome Sequencing of Type Strains.</title>
        <authorList>
            <person name="Lemaire J.F."/>
            <person name="Inderbitzin P."/>
            <person name="Collins S.B."/>
            <person name="Wespe N."/>
            <person name="Knight-Connoni V."/>
        </authorList>
    </citation>
    <scope>NUCLEOTIDE SEQUENCE [LARGE SCALE GENOMIC DNA]</scope>
    <source>
        <strain evidence="2 3">DSM 14730</strain>
    </source>
</reference>
<accession>A0ABS2ZG65</accession>
<dbReference type="Gene3D" id="2.40.33.20">
    <property type="entry name" value="PK beta-barrel domain-like"/>
    <property type="match status" value="1"/>
</dbReference>
<name>A0ABS2ZG65_9BACL</name>
<evidence type="ECO:0000313" key="3">
    <source>
        <dbReference type="Proteomes" id="UP001319060"/>
    </source>
</evidence>
<dbReference type="InterPro" id="IPR011037">
    <property type="entry name" value="Pyrv_Knase-like_insert_dom_sf"/>
</dbReference>
<keyword evidence="3" id="KW-1185">Reference proteome</keyword>
<gene>
    <name evidence="2" type="ORF">JYA64_13660</name>
</gene>
<evidence type="ECO:0000313" key="2">
    <source>
        <dbReference type="EMBL" id="MBN3546347.1"/>
    </source>
</evidence>
<dbReference type="InterPro" id="IPR005163">
    <property type="entry name" value="Tri_helical_YiiM-like"/>
</dbReference>
<proteinExistence type="predicted"/>
<dbReference type="SUPFAM" id="SSF50800">
    <property type="entry name" value="PK beta-barrel domain-like"/>
    <property type="match status" value="1"/>
</dbReference>
<dbReference type="PANTHER" id="PTHR30212:SF4">
    <property type="entry name" value="MOSC DOMAIN-CONTAINING PROTEIN"/>
    <property type="match status" value="1"/>
</dbReference>
<dbReference type="Proteomes" id="UP001319060">
    <property type="component" value="Unassembled WGS sequence"/>
</dbReference>
<dbReference type="InterPro" id="IPR052353">
    <property type="entry name" value="Benzoxazolinone_Detox_Enz"/>
</dbReference>
<dbReference type="PROSITE" id="PS51340">
    <property type="entry name" value="MOSC"/>
    <property type="match status" value="1"/>
</dbReference>
<comment type="caution">
    <text evidence="2">The sequence shown here is derived from an EMBL/GenBank/DDBJ whole genome shotgun (WGS) entry which is preliminary data.</text>
</comment>
<sequence length="213" mass="23572">MKGKVDSLNIKLPEEVMAAGKSFYTGYNKEPQQEPVYLHKTHFEGDGVGDTVHHGGEDKAVCVYPLEHYEKWSTDLELESPLKVPSFGENITAAGLKEDDVCIGDVFQMGQAVVQITQPRQPCNTLASILSRPDMIKKVVNTGRTGYYLRVIQEGSVSKGDEMVLIEKNSAGISVTEANQIKYGFIKDAKKIKELIEVEALAESLRQSLAKRI</sequence>
<dbReference type="Pfam" id="PF03475">
    <property type="entry name" value="YiiM_3-alpha"/>
    <property type="match status" value="1"/>
</dbReference>
<protein>
    <submittedName>
        <fullName evidence="2">MOSC domain-containing protein</fullName>
    </submittedName>
</protein>
<dbReference type="EMBL" id="JAFHKS010000044">
    <property type="protein sequence ID" value="MBN3546347.1"/>
    <property type="molecule type" value="Genomic_DNA"/>
</dbReference>
<dbReference type="RefSeq" id="WP_188400686.1">
    <property type="nucleotide sequence ID" value="NZ_BMCE01000001.1"/>
</dbReference>
<dbReference type="PANTHER" id="PTHR30212">
    <property type="entry name" value="PROTEIN YIIM"/>
    <property type="match status" value="1"/>
</dbReference>
<dbReference type="Pfam" id="PF03473">
    <property type="entry name" value="MOSC"/>
    <property type="match status" value="1"/>
</dbReference>
<dbReference type="InterPro" id="IPR005302">
    <property type="entry name" value="MoCF_Sase_C"/>
</dbReference>
<evidence type="ECO:0000259" key="1">
    <source>
        <dbReference type="PROSITE" id="PS51340"/>
    </source>
</evidence>
<feature type="domain" description="MOSC" evidence="1">
    <location>
        <begin position="30"/>
        <end position="166"/>
    </location>
</feature>
<organism evidence="2 3">
    <name type="scientific">Fictibacillus barbaricus</name>
    <dbReference type="NCBI Taxonomy" id="182136"/>
    <lineage>
        <taxon>Bacteria</taxon>
        <taxon>Bacillati</taxon>
        <taxon>Bacillota</taxon>
        <taxon>Bacilli</taxon>
        <taxon>Bacillales</taxon>
        <taxon>Fictibacillaceae</taxon>
        <taxon>Fictibacillus</taxon>
    </lineage>
</organism>